<dbReference type="InterPro" id="IPR000623">
    <property type="entry name" value="Shikimate_kinase/TSH1"/>
</dbReference>
<dbReference type="Pfam" id="PF01202">
    <property type="entry name" value="SKI"/>
    <property type="match status" value="1"/>
</dbReference>
<comment type="catalytic activity">
    <reaction evidence="10">
        <text>shikimate + ATP = 3-phosphoshikimate + ADP + H(+)</text>
        <dbReference type="Rhea" id="RHEA:13121"/>
        <dbReference type="ChEBI" id="CHEBI:15378"/>
        <dbReference type="ChEBI" id="CHEBI:30616"/>
        <dbReference type="ChEBI" id="CHEBI:36208"/>
        <dbReference type="ChEBI" id="CHEBI:145989"/>
        <dbReference type="ChEBI" id="CHEBI:456216"/>
        <dbReference type="EC" id="2.7.1.71"/>
    </reaction>
</comment>
<dbReference type="PANTHER" id="PTHR21087">
    <property type="entry name" value="SHIKIMATE KINASE"/>
    <property type="match status" value="1"/>
</dbReference>
<evidence type="ECO:0000256" key="1">
    <source>
        <dbReference type="ARBA" id="ARBA00004842"/>
    </source>
</evidence>
<evidence type="ECO:0000256" key="2">
    <source>
        <dbReference type="ARBA" id="ARBA00006997"/>
    </source>
</evidence>
<evidence type="ECO:0000256" key="3">
    <source>
        <dbReference type="ARBA" id="ARBA00012154"/>
    </source>
</evidence>
<accession>A0A382B3U2</accession>
<comment type="similarity">
    <text evidence="2">Belongs to the shikimate kinase family.</text>
</comment>
<dbReference type="GO" id="GO:0009423">
    <property type="term" value="P:chorismate biosynthetic process"/>
    <property type="evidence" value="ECO:0007669"/>
    <property type="project" value="UniProtKB-UniPathway"/>
</dbReference>
<evidence type="ECO:0000256" key="7">
    <source>
        <dbReference type="ARBA" id="ARBA00022777"/>
    </source>
</evidence>
<protein>
    <recommendedName>
        <fullName evidence="3">shikimate kinase</fullName>
        <ecNumber evidence="3">2.7.1.71</ecNumber>
    </recommendedName>
</protein>
<dbReference type="EC" id="2.7.1.71" evidence="3"/>
<reference evidence="11" key="1">
    <citation type="submission" date="2018-05" db="EMBL/GenBank/DDBJ databases">
        <authorList>
            <person name="Lanie J.A."/>
            <person name="Ng W.-L."/>
            <person name="Kazmierczak K.M."/>
            <person name="Andrzejewski T.M."/>
            <person name="Davidsen T.M."/>
            <person name="Wayne K.J."/>
            <person name="Tettelin H."/>
            <person name="Glass J.I."/>
            <person name="Rusch D."/>
            <person name="Podicherti R."/>
            <person name="Tsui H.-C.T."/>
            <person name="Winkler M.E."/>
        </authorList>
    </citation>
    <scope>NUCLEOTIDE SEQUENCE</scope>
</reference>
<dbReference type="InterPro" id="IPR023000">
    <property type="entry name" value="Shikimate_kinase_CS"/>
</dbReference>
<dbReference type="InterPro" id="IPR031322">
    <property type="entry name" value="Shikimate/glucono_kinase"/>
</dbReference>
<keyword evidence="8" id="KW-0067">ATP-binding</keyword>
<comment type="pathway">
    <text evidence="1">Metabolic intermediate biosynthesis; chorismate biosynthesis; chorismate from D-erythrose 4-phosphate and phosphoenolpyruvate: step 5/7.</text>
</comment>
<dbReference type="GO" id="GO:0005829">
    <property type="term" value="C:cytosol"/>
    <property type="evidence" value="ECO:0007669"/>
    <property type="project" value="TreeGrafter"/>
</dbReference>
<dbReference type="GO" id="GO:0004765">
    <property type="term" value="F:shikimate kinase activity"/>
    <property type="evidence" value="ECO:0007669"/>
    <property type="project" value="UniProtKB-EC"/>
</dbReference>
<sequence>MNIIITGFMGSGKTTIGRKLAKLIEYSFVDTDSEIEDDQGCSVSEIFKYGGEECFREMETRLLEKLKNIDNSVIATGGGIVLREENRKMLKGIGKRVYLRVPEEELARRLKNDRNRPLLMNNNPEIVVQGMLKERGLLYEQAECIIDTTQRSPHQIATEIAKKLCNADHERNF</sequence>
<name>A0A382B3U2_9ZZZZ</name>
<dbReference type="PROSITE" id="PS01128">
    <property type="entry name" value="SHIKIMATE_KINASE"/>
    <property type="match status" value="1"/>
</dbReference>
<dbReference type="CDD" id="cd00464">
    <property type="entry name" value="SK"/>
    <property type="match status" value="1"/>
</dbReference>
<dbReference type="AlphaFoldDB" id="A0A382B3U2"/>
<evidence type="ECO:0000313" key="11">
    <source>
        <dbReference type="EMBL" id="SVB08191.1"/>
    </source>
</evidence>
<dbReference type="GO" id="GO:0005524">
    <property type="term" value="F:ATP binding"/>
    <property type="evidence" value="ECO:0007669"/>
    <property type="project" value="UniProtKB-KW"/>
</dbReference>
<dbReference type="SUPFAM" id="SSF52540">
    <property type="entry name" value="P-loop containing nucleoside triphosphate hydrolases"/>
    <property type="match status" value="1"/>
</dbReference>
<keyword evidence="4" id="KW-0028">Amino-acid biosynthesis</keyword>
<gene>
    <name evidence="11" type="ORF">METZ01_LOCUS161045</name>
</gene>
<evidence type="ECO:0000256" key="5">
    <source>
        <dbReference type="ARBA" id="ARBA00022679"/>
    </source>
</evidence>
<keyword evidence="6" id="KW-0547">Nucleotide-binding</keyword>
<dbReference type="HAMAP" id="MF_00109">
    <property type="entry name" value="Shikimate_kinase"/>
    <property type="match status" value="1"/>
</dbReference>
<dbReference type="EMBL" id="UINC01027990">
    <property type="protein sequence ID" value="SVB08191.1"/>
    <property type="molecule type" value="Genomic_DNA"/>
</dbReference>
<keyword evidence="9" id="KW-0057">Aromatic amino acid biosynthesis</keyword>
<dbReference type="Gene3D" id="3.40.50.300">
    <property type="entry name" value="P-loop containing nucleotide triphosphate hydrolases"/>
    <property type="match status" value="1"/>
</dbReference>
<keyword evidence="7" id="KW-0418">Kinase</keyword>
<dbReference type="InterPro" id="IPR027417">
    <property type="entry name" value="P-loop_NTPase"/>
</dbReference>
<keyword evidence="5" id="KW-0808">Transferase</keyword>
<evidence type="ECO:0000256" key="6">
    <source>
        <dbReference type="ARBA" id="ARBA00022741"/>
    </source>
</evidence>
<dbReference type="PANTHER" id="PTHR21087:SF16">
    <property type="entry name" value="SHIKIMATE KINASE 1, CHLOROPLASTIC"/>
    <property type="match status" value="1"/>
</dbReference>
<dbReference type="PRINTS" id="PR01100">
    <property type="entry name" value="SHIKIMTKNASE"/>
</dbReference>
<dbReference type="GO" id="GO:0008652">
    <property type="term" value="P:amino acid biosynthetic process"/>
    <property type="evidence" value="ECO:0007669"/>
    <property type="project" value="UniProtKB-KW"/>
</dbReference>
<evidence type="ECO:0000256" key="10">
    <source>
        <dbReference type="ARBA" id="ARBA00048567"/>
    </source>
</evidence>
<evidence type="ECO:0000256" key="8">
    <source>
        <dbReference type="ARBA" id="ARBA00022840"/>
    </source>
</evidence>
<dbReference type="UniPathway" id="UPA00053">
    <property type="reaction ID" value="UER00088"/>
</dbReference>
<organism evidence="11">
    <name type="scientific">marine metagenome</name>
    <dbReference type="NCBI Taxonomy" id="408172"/>
    <lineage>
        <taxon>unclassified sequences</taxon>
        <taxon>metagenomes</taxon>
        <taxon>ecological metagenomes</taxon>
    </lineage>
</organism>
<evidence type="ECO:0000256" key="9">
    <source>
        <dbReference type="ARBA" id="ARBA00023141"/>
    </source>
</evidence>
<evidence type="ECO:0000256" key="4">
    <source>
        <dbReference type="ARBA" id="ARBA00022605"/>
    </source>
</evidence>
<proteinExistence type="inferred from homology"/>
<dbReference type="GO" id="GO:0009073">
    <property type="term" value="P:aromatic amino acid family biosynthetic process"/>
    <property type="evidence" value="ECO:0007669"/>
    <property type="project" value="UniProtKB-KW"/>
</dbReference>